<evidence type="ECO:0000256" key="1">
    <source>
        <dbReference type="SAM" id="MobiDB-lite"/>
    </source>
</evidence>
<dbReference type="RefSeq" id="WP_188695087.1">
    <property type="nucleotide sequence ID" value="NZ_BMIR01000013.1"/>
</dbReference>
<comment type="caution">
    <text evidence="3">The sequence shown here is derived from an EMBL/GenBank/DDBJ whole genome shotgun (WGS) entry which is preliminary data.</text>
</comment>
<evidence type="ECO:0000313" key="3">
    <source>
        <dbReference type="EMBL" id="GGE46862.1"/>
    </source>
</evidence>
<dbReference type="Gene3D" id="3.30.1490.480">
    <property type="entry name" value="Endolytic murein transglycosylase"/>
    <property type="match status" value="1"/>
</dbReference>
<keyword evidence="2" id="KW-0472">Membrane</keyword>
<feature type="compositionally biased region" description="Basic and acidic residues" evidence="1">
    <location>
        <begin position="71"/>
        <end position="88"/>
    </location>
</feature>
<gene>
    <name evidence="3" type="ORF">GCM10011391_27150</name>
</gene>
<feature type="transmembrane region" description="Helical" evidence="2">
    <location>
        <begin position="6"/>
        <end position="27"/>
    </location>
</feature>
<dbReference type="Proteomes" id="UP000628775">
    <property type="component" value="Unassembled WGS sequence"/>
</dbReference>
<evidence type="ECO:0000313" key="4">
    <source>
        <dbReference type="Proteomes" id="UP000628775"/>
    </source>
</evidence>
<evidence type="ECO:0008006" key="5">
    <source>
        <dbReference type="Google" id="ProtNLM"/>
    </source>
</evidence>
<keyword evidence="2" id="KW-0812">Transmembrane</keyword>
<feature type="compositionally biased region" description="Basic and acidic residues" evidence="1">
    <location>
        <begin position="95"/>
        <end position="115"/>
    </location>
</feature>
<keyword evidence="2" id="KW-1133">Transmembrane helix</keyword>
<accession>A0A8J3DWN2</accession>
<proteinExistence type="predicted"/>
<sequence length="185" mass="20580">MTRNGMRAFAAGIIITCAVIAFFYYFIFNDAKGSSEKATNKSLTDSAVENYLNKKGQTAIDQATYDKWQAEDRQLQDGKKTSDDKKSSSDSAASDSDKKDDQSKAASDKKEESESKTVTIKVKSGMTSTDIADQLQSEKIIKDSQKLVDYIVGHDLEKYIQLGSYKIKSDMTIPQIAKVLSTYHR</sequence>
<keyword evidence="4" id="KW-1185">Reference proteome</keyword>
<evidence type="ECO:0000256" key="2">
    <source>
        <dbReference type="SAM" id="Phobius"/>
    </source>
</evidence>
<reference evidence="3" key="2">
    <citation type="submission" date="2020-09" db="EMBL/GenBank/DDBJ databases">
        <authorList>
            <person name="Sun Q."/>
            <person name="Zhou Y."/>
        </authorList>
    </citation>
    <scope>NUCLEOTIDE SEQUENCE</scope>
    <source>
        <strain evidence="3">CGMCC 1.15371</strain>
    </source>
</reference>
<reference evidence="3" key="1">
    <citation type="journal article" date="2014" name="Int. J. Syst. Evol. Microbiol.">
        <title>Complete genome sequence of Corynebacterium casei LMG S-19264T (=DSM 44701T), isolated from a smear-ripened cheese.</title>
        <authorList>
            <consortium name="US DOE Joint Genome Institute (JGI-PGF)"/>
            <person name="Walter F."/>
            <person name="Albersmeier A."/>
            <person name="Kalinowski J."/>
            <person name="Ruckert C."/>
        </authorList>
    </citation>
    <scope>NUCLEOTIDE SEQUENCE</scope>
    <source>
        <strain evidence="3">CGMCC 1.15371</strain>
    </source>
</reference>
<protein>
    <recommendedName>
        <fullName evidence="5">Endolytic transglycosylase MltG</fullName>
    </recommendedName>
</protein>
<feature type="region of interest" description="Disordered" evidence="1">
    <location>
        <begin position="71"/>
        <end position="121"/>
    </location>
</feature>
<organism evidence="3 4">
    <name type="scientific">Pullulanibacillus camelliae</name>
    <dbReference type="NCBI Taxonomy" id="1707096"/>
    <lineage>
        <taxon>Bacteria</taxon>
        <taxon>Bacillati</taxon>
        <taxon>Bacillota</taxon>
        <taxon>Bacilli</taxon>
        <taxon>Bacillales</taxon>
        <taxon>Sporolactobacillaceae</taxon>
        <taxon>Pullulanibacillus</taxon>
    </lineage>
</organism>
<dbReference type="AlphaFoldDB" id="A0A8J3DWN2"/>
<dbReference type="EMBL" id="BMIR01000013">
    <property type="protein sequence ID" value="GGE46862.1"/>
    <property type="molecule type" value="Genomic_DNA"/>
</dbReference>
<name>A0A8J3DWN2_9BACL</name>